<feature type="domain" description="Myb-like" evidence="3">
    <location>
        <begin position="296"/>
        <end position="346"/>
    </location>
</feature>
<dbReference type="InterPro" id="IPR009057">
    <property type="entry name" value="Homeodomain-like_sf"/>
</dbReference>
<dbReference type="EMBL" id="CAJGYO010000001">
    <property type="protein sequence ID" value="CAD6205610.1"/>
    <property type="molecule type" value="Genomic_DNA"/>
</dbReference>
<keyword evidence="7" id="KW-1185">Reference proteome</keyword>
<dbReference type="Proteomes" id="UP000604825">
    <property type="component" value="Unassembled WGS sequence"/>
</dbReference>
<keyword evidence="1" id="KW-0238">DNA-binding</keyword>
<feature type="domain" description="SANT" evidence="4">
    <location>
        <begin position="294"/>
        <end position="350"/>
    </location>
</feature>
<dbReference type="InterPro" id="IPR017930">
    <property type="entry name" value="Myb_dom"/>
</dbReference>
<evidence type="ECO:0000313" key="7">
    <source>
        <dbReference type="Proteomes" id="UP000604825"/>
    </source>
</evidence>
<reference evidence="6" key="1">
    <citation type="submission" date="2020-10" db="EMBL/GenBank/DDBJ databases">
        <authorList>
            <person name="Han B."/>
            <person name="Lu T."/>
            <person name="Zhao Q."/>
            <person name="Huang X."/>
            <person name="Zhao Y."/>
        </authorList>
    </citation>
    <scope>NUCLEOTIDE SEQUENCE</scope>
</reference>
<dbReference type="InterPro" id="IPR017884">
    <property type="entry name" value="SANT_dom"/>
</dbReference>
<dbReference type="Pfam" id="PF00249">
    <property type="entry name" value="Myb_DNA-binding"/>
    <property type="match status" value="1"/>
</dbReference>
<dbReference type="CDD" id="cd11660">
    <property type="entry name" value="SANT_TRF"/>
    <property type="match status" value="1"/>
</dbReference>
<organism evidence="6 7">
    <name type="scientific">Miscanthus lutarioriparius</name>
    <dbReference type="NCBI Taxonomy" id="422564"/>
    <lineage>
        <taxon>Eukaryota</taxon>
        <taxon>Viridiplantae</taxon>
        <taxon>Streptophyta</taxon>
        <taxon>Embryophyta</taxon>
        <taxon>Tracheophyta</taxon>
        <taxon>Spermatophyta</taxon>
        <taxon>Magnoliopsida</taxon>
        <taxon>Liliopsida</taxon>
        <taxon>Poales</taxon>
        <taxon>Poaceae</taxon>
        <taxon>PACMAD clade</taxon>
        <taxon>Panicoideae</taxon>
        <taxon>Andropogonodae</taxon>
        <taxon>Andropogoneae</taxon>
        <taxon>Saccharinae</taxon>
        <taxon>Miscanthus</taxon>
    </lineage>
</organism>
<dbReference type="InterPro" id="IPR001005">
    <property type="entry name" value="SANT/Myb"/>
</dbReference>
<protein>
    <submittedName>
        <fullName evidence="6">Uncharacterized protein</fullName>
    </submittedName>
</protein>
<accession>A0A811MHL5</accession>
<dbReference type="PROSITE" id="PS50090">
    <property type="entry name" value="MYB_LIKE"/>
    <property type="match status" value="1"/>
</dbReference>
<gene>
    <name evidence="6" type="ORF">NCGR_LOCUS3441</name>
</gene>
<dbReference type="PANTHER" id="PTHR46993:SF14">
    <property type="entry name" value="OS07G0695900 PROTEIN"/>
    <property type="match status" value="1"/>
</dbReference>
<dbReference type="SUPFAM" id="SSF46689">
    <property type="entry name" value="Homeodomain-like"/>
    <property type="match status" value="1"/>
</dbReference>
<dbReference type="OrthoDB" id="608866at2759"/>
<dbReference type="Gene3D" id="1.10.246.220">
    <property type="match status" value="1"/>
</dbReference>
<feature type="compositionally biased region" description="Basic and acidic residues" evidence="2">
    <location>
        <begin position="200"/>
        <end position="210"/>
    </location>
</feature>
<dbReference type="PROSITE" id="PS51294">
    <property type="entry name" value="HTH_MYB"/>
    <property type="match status" value="1"/>
</dbReference>
<dbReference type="SMART" id="SM00717">
    <property type="entry name" value="SANT"/>
    <property type="match status" value="1"/>
</dbReference>
<evidence type="ECO:0000256" key="1">
    <source>
        <dbReference type="ARBA" id="ARBA00023125"/>
    </source>
</evidence>
<evidence type="ECO:0000259" key="4">
    <source>
        <dbReference type="PROSITE" id="PS51293"/>
    </source>
</evidence>
<name>A0A811MHL5_9POAL</name>
<comment type="caution">
    <text evidence="6">The sequence shown here is derived from an EMBL/GenBank/DDBJ whole genome shotgun (WGS) entry which is preliminary data.</text>
</comment>
<sequence>MPPLAAAGDFLILEFIAGNRRIPHAVFDSLLASLSSPSALPRTSQRLRQALVLRALDAALHTEGTSSCSSSLLLLHKARKVLADPDAAACFPHQISFADNEEKDEARAAAAVADLKRLLDLEWANLPPSTLERAADRIAGDGAHQTRPAVDHTKPTKRRLLVGESTEREILSKLVQDRSNSHQPILTEVADNASNANEADGARRDDEAHSSNENSEADCGQEGMAGHQNASVKGAEGRVSEKAVPASKKCSLMERNPNASTYEWDSSDDDQPVRKRKVHHFERKSYPSPSCAHKIRKKWSEIEEKTLLEGVEKYGKGNWKDIKLAYPDAFEERSTVDLKDKFRNLERHHHESA</sequence>
<evidence type="ECO:0000256" key="2">
    <source>
        <dbReference type="SAM" id="MobiDB-lite"/>
    </source>
</evidence>
<feature type="domain" description="HTH myb-type" evidence="5">
    <location>
        <begin position="294"/>
        <end position="350"/>
    </location>
</feature>
<dbReference type="AlphaFoldDB" id="A0A811MHL5"/>
<evidence type="ECO:0000313" key="6">
    <source>
        <dbReference type="EMBL" id="CAD6205610.1"/>
    </source>
</evidence>
<evidence type="ECO:0000259" key="3">
    <source>
        <dbReference type="PROSITE" id="PS50090"/>
    </source>
</evidence>
<evidence type="ECO:0000259" key="5">
    <source>
        <dbReference type="PROSITE" id="PS51294"/>
    </source>
</evidence>
<dbReference type="GO" id="GO:0003677">
    <property type="term" value="F:DNA binding"/>
    <property type="evidence" value="ECO:0007669"/>
    <property type="project" value="UniProtKB-KW"/>
</dbReference>
<proteinExistence type="predicted"/>
<dbReference type="PANTHER" id="PTHR46993">
    <property type="entry name" value="MYB TRANSCRIPTION FACTOR"/>
    <property type="match status" value="1"/>
</dbReference>
<dbReference type="PROSITE" id="PS51293">
    <property type="entry name" value="SANT"/>
    <property type="match status" value="1"/>
</dbReference>
<feature type="region of interest" description="Disordered" evidence="2">
    <location>
        <begin position="174"/>
        <end position="250"/>
    </location>
</feature>